<sequence>MPWVDEATRVRIPTLVQEGLTRRSIAAEIGCALGTVTRIAREFREEGRIRDMEREGRPRRTTAEEDQWIIAAVCCDPSMTAAEIREELGLQAGSAIYPAAVSSSLINPEAPSYAAMDGDLEAASPAEAVLVAFCI</sequence>
<gene>
    <name evidence="1" type="ORF">HPB47_019442</name>
</gene>
<accession>A0AC60QI60</accession>
<comment type="caution">
    <text evidence="1">The sequence shown here is derived from an EMBL/GenBank/DDBJ whole genome shotgun (WGS) entry which is preliminary data.</text>
</comment>
<dbReference type="Proteomes" id="UP000805193">
    <property type="component" value="Unassembled WGS sequence"/>
</dbReference>
<protein>
    <submittedName>
        <fullName evidence="1">Uncharacterized protein</fullName>
    </submittedName>
</protein>
<evidence type="ECO:0000313" key="1">
    <source>
        <dbReference type="EMBL" id="KAG0433970.1"/>
    </source>
</evidence>
<dbReference type="EMBL" id="JABSTQ010008871">
    <property type="protein sequence ID" value="KAG0433970.1"/>
    <property type="molecule type" value="Genomic_DNA"/>
</dbReference>
<keyword evidence="2" id="KW-1185">Reference proteome</keyword>
<organism evidence="1 2">
    <name type="scientific">Ixodes persulcatus</name>
    <name type="common">Taiga tick</name>
    <dbReference type="NCBI Taxonomy" id="34615"/>
    <lineage>
        <taxon>Eukaryota</taxon>
        <taxon>Metazoa</taxon>
        <taxon>Ecdysozoa</taxon>
        <taxon>Arthropoda</taxon>
        <taxon>Chelicerata</taxon>
        <taxon>Arachnida</taxon>
        <taxon>Acari</taxon>
        <taxon>Parasitiformes</taxon>
        <taxon>Ixodida</taxon>
        <taxon>Ixodoidea</taxon>
        <taxon>Ixodidae</taxon>
        <taxon>Ixodinae</taxon>
        <taxon>Ixodes</taxon>
    </lineage>
</organism>
<evidence type="ECO:0000313" key="2">
    <source>
        <dbReference type="Proteomes" id="UP000805193"/>
    </source>
</evidence>
<proteinExistence type="predicted"/>
<name>A0AC60QI60_IXOPE</name>
<reference evidence="1 2" key="1">
    <citation type="journal article" date="2020" name="Cell">
        <title>Large-Scale Comparative Analyses of Tick Genomes Elucidate Their Genetic Diversity and Vector Capacities.</title>
        <authorList>
            <consortium name="Tick Genome and Microbiome Consortium (TIGMIC)"/>
            <person name="Jia N."/>
            <person name="Wang J."/>
            <person name="Shi W."/>
            <person name="Du L."/>
            <person name="Sun Y."/>
            <person name="Zhan W."/>
            <person name="Jiang J.F."/>
            <person name="Wang Q."/>
            <person name="Zhang B."/>
            <person name="Ji P."/>
            <person name="Bell-Sakyi L."/>
            <person name="Cui X.M."/>
            <person name="Yuan T.T."/>
            <person name="Jiang B.G."/>
            <person name="Yang W.F."/>
            <person name="Lam T.T."/>
            <person name="Chang Q.C."/>
            <person name="Ding S.J."/>
            <person name="Wang X.J."/>
            <person name="Zhu J.G."/>
            <person name="Ruan X.D."/>
            <person name="Zhao L."/>
            <person name="Wei J.T."/>
            <person name="Ye R.Z."/>
            <person name="Que T.C."/>
            <person name="Du C.H."/>
            <person name="Zhou Y.H."/>
            <person name="Cheng J.X."/>
            <person name="Dai P.F."/>
            <person name="Guo W.B."/>
            <person name="Han X.H."/>
            <person name="Huang E.J."/>
            <person name="Li L.F."/>
            <person name="Wei W."/>
            <person name="Gao Y.C."/>
            <person name="Liu J.Z."/>
            <person name="Shao H.Z."/>
            <person name="Wang X."/>
            <person name="Wang C.C."/>
            <person name="Yang T.C."/>
            <person name="Huo Q.B."/>
            <person name="Li W."/>
            <person name="Chen H.Y."/>
            <person name="Chen S.E."/>
            <person name="Zhou L.G."/>
            <person name="Ni X.B."/>
            <person name="Tian J.H."/>
            <person name="Sheng Y."/>
            <person name="Liu T."/>
            <person name="Pan Y.S."/>
            <person name="Xia L.Y."/>
            <person name="Li J."/>
            <person name="Zhao F."/>
            <person name="Cao W.C."/>
        </authorList>
    </citation>
    <scope>NUCLEOTIDE SEQUENCE [LARGE SCALE GENOMIC DNA]</scope>
    <source>
        <strain evidence="1">Iper-2018</strain>
    </source>
</reference>